<keyword evidence="2" id="KW-1185">Reference proteome</keyword>
<organism evidence="1 2">
    <name type="scientific">Shewanella youngdeokensis</name>
    <dbReference type="NCBI Taxonomy" id="2999068"/>
    <lineage>
        <taxon>Bacteria</taxon>
        <taxon>Pseudomonadati</taxon>
        <taxon>Pseudomonadota</taxon>
        <taxon>Gammaproteobacteria</taxon>
        <taxon>Alteromonadales</taxon>
        <taxon>Shewanellaceae</taxon>
        <taxon>Shewanella</taxon>
    </lineage>
</organism>
<protein>
    <submittedName>
        <fullName evidence="1">Uncharacterized protein</fullName>
    </submittedName>
</protein>
<dbReference type="EMBL" id="CP136522">
    <property type="protein sequence ID" value="WOT06387.1"/>
    <property type="molecule type" value="Genomic_DNA"/>
</dbReference>
<dbReference type="Proteomes" id="UP001529491">
    <property type="component" value="Chromosome"/>
</dbReference>
<reference evidence="1 2" key="1">
    <citation type="submission" date="2023-10" db="EMBL/GenBank/DDBJ databases">
        <title>Complete genome sequence of Shewanella sp. DAU334.</title>
        <authorList>
            <person name="Lee Y.-S."/>
            <person name="Jeong H.-R."/>
            <person name="Hwang E.-J."/>
            <person name="Choi Y.-L."/>
            <person name="Kim G.-D."/>
        </authorList>
    </citation>
    <scope>NUCLEOTIDE SEQUENCE [LARGE SCALE GENOMIC DNA]</scope>
    <source>
        <strain evidence="1 2">DAU334</strain>
    </source>
</reference>
<evidence type="ECO:0000313" key="1">
    <source>
        <dbReference type="EMBL" id="WOT06387.1"/>
    </source>
</evidence>
<proteinExistence type="predicted"/>
<evidence type="ECO:0000313" key="2">
    <source>
        <dbReference type="Proteomes" id="UP001529491"/>
    </source>
</evidence>
<accession>A0ABZ0K2Q3</accession>
<sequence length="57" mass="7141">MIWNWFSKKWTRTRQPQRKKVDINIPYEQHSYRKEDFDIKTPVRTDKTEIEQENSLT</sequence>
<gene>
    <name evidence="1" type="ORF">RGE70_06350</name>
</gene>
<dbReference type="RefSeq" id="WP_310470662.1">
    <property type="nucleotide sequence ID" value="NZ_CP136522.1"/>
</dbReference>
<name>A0ABZ0K2Q3_9GAMM</name>